<evidence type="ECO:0000256" key="2">
    <source>
        <dbReference type="ARBA" id="ARBA00022490"/>
    </source>
</evidence>
<dbReference type="PRINTS" id="PR00190">
    <property type="entry name" value="ACTIN"/>
</dbReference>
<dbReference type="Gene3D" id="3.30.420.40">
    <property type="match status" value="2"/>
</dbReference>
<dbReference type="GO" id="GO:0005856">
    <property type="term" value="C:cytoskeleton"/>
    <property type="evidence" value="ECO:0007669"/>
    <property type="project" value="UniProtKB-SubCell"/>
</dbReference>
<dbReference type="CDD" id="cd10216">
    <property type="entry name" value="ASKHA_NBD_Arp1"/>
    <property type="match status" value="1"/>
</dbReference>
<comment type="catalytic activity">
    <reaction evidence="4">
        <text>ATP + H2O = ADP + phosphate + H(+)</text>
        <dbReference type="Rhea" id="RHEA:13065"/>
        <dbReference type="ChEBI" id="CHEBI:15377"/>
        <dbReference type="ChEBI" id="CHEBI:15378"/>
        <dbReference type="ChEBI" id="CHEBI:30616"/>
        <dbReference type="ChEBI" id="CHEBI:43474"/>
        <dbReference type="ChEBI" id="CHEBI:456216"/>
    </reaction>
</comment>
<evidence type="ECO:0000256" key="5">
    <source>
        <dbReference type="RuleBase" id="RU000487"/>
    </source>
</evidence>
<reference evidence="6" key="1">
    <citation type="submission" date="2021-01" db="EMBL/GenBank/DDBJ databases">
        <authorList>
            <person name="Corre E."/>
            <person name="Pelletier E."/>
            <person name="Niang G."/>
            <person name="Scheremetjew M."/>
            <person name="Finn R."/>
            <person name="Kale V."/>
            <person name="Holt S."/>
            <person name="Cochrane G."/>
            <person name="Meng A."/>
            <person name="Brown T."/>
            <person name="Cohen L."/>
        </authorList>
    </citation>
    <scope>NUCLEOTIDE SEQUENCE</scope>
    <source>
        <strain evidence="6">CCMP622</strain>
    </source>
</reference>
<dbReference type="FunFam" id="3.30.420.40:FF:000018">
    <property type="entry name" value="Actin-like protein (Centractin)"/>
    <property type="match status" value="1"/>
</dbReference>
<proteinExistence type="inferred from homology"/>
<sequence length="375" mass="42891">MSMLMNQPIVLDNGSGSIKAGFSATNKPKFTLTSYVGRPKYKKVMAKQERKEPYVGEEAQKLAGVLKLNYPIKNGVIQHWDDMETIWSHVYTQLAVQKDEHPVLITEAPLNPRKNRERMAEIFFETFNVPAFYVQIPPILSLYANGRTTGLVLDSGEGVTHAVPVFEGFALPHAMQRIDVAGRDVTEYLQKLLRKAGFNFHTTAEMEEVRKIKEKVCFTSYDYKKDSRDREEEPKEEHIYRLPDGRWIGIGQEKFRAPEVMFNPDLIGLEYPGVHECLVNSIKASDLDIRRTLYRNIVLAGGTTTNQGFPDRLLNSVRALSPRDTKIRIFAPQDRIESAWIGGAILGGLATFKKMWVERKEYRETGKSILYRRTF</sequence>
<protein>
    <recommendedName>
        <fullName evidence="7">Actin</fullName>
    </recommendedName>
</protein>
<gene>
    <name evidence="6" type="ORF">LSP00402_LOCUS10127</name>
</gene>
<evidence type="ECO:0008006" key="7">
    <source>
        <dbReference type="Google" id="ProtNLM"/>
    </source>
</evidence>
<dbReference type="FunFam" id="3.90.640.10:FF:000007">
    <property type="entry name" value="Actin like 7B"/>
    <property type="match status" value="1"/>
</dbReference>
<evidence type="ECO:0000256" key="4">
    <source>
        <dbReference type="ARBA" id="ARBA00049360"/>
    </source>
</evidence>
<dbReference type="InterPro" id="IPR004000">
    <property type="entry name" value="Actin"/>
</dbReference>
<evidence type="ECO:0000313" key="6">
    <source>
        <dbReference type="EMBL" id="CAD9764380.1"/>
    </source>
</evidence>
<dbReference type="EMBL" id="HBHP01016365">
    <property type="protein sequence ID" value="CAD9764380.1"/>
    <property type="molecule type" value="Transcribed_RNA"/>
</dbReference>
<evidence type="ECO:0000256" key="3">
    <source>
        <dbReference type="ARBA" id="ARBA00023212"/>
    </source>
</evidence>
<comment type="subcellular location">
    <subcellularLocation>
        <location evidence="1">Cytoplasm</location>
        <location evidence="1">Cytoskeleton</location>
    </subcellularLocation>
</comment>
<dbReference type="InterPro" id="IPR043129">
    <property type="entry name" value="ATPase_NBD"/>
</dbReference>
<dbReference type="SUPFAM" id="SSF53067">
    <property type="entry name" value="Actin-like ATPase domain"/>
    <property type="match status" value="2"/>
</dbReference>
<dbReference type="Pfam" id="PF00022">
    <property type="entry name" value="Actin"/>
    <property type="match status" value="1"/>
</dbReference>
<dbReference type="SMART" id="SM00268">
    <property type="entry name" value="ACTIN"/>
    <property type="match status" value="1"/>
</dbReference>
<keyword evidence="3" id="KW-0206">Cytoskeleton</keyword>
<comment type="similarity">
    <text evidence="5">Belongs to the actin family.</text>
</comment>
<dbReference type="Gene3D" id="3.90.640.10">
    <property type="entry name" value="Actin, Chain A, domain 4"/>
    <property type="match status" value="1"/>
</dbReference>
<accession>A0A7S2XAY4</accession>
<name>A0A7S2XAY4_9EUKA</name>
<dbReference type="InterPro" id="IPR020902">
    <property type="entry name" value="Actin/actin-like_CS"/>
</dbReference>
<dbReference type="PANTHER" id="PTHR11937">
    <property type="entry name" value="ACTIN"/>
    <property type="match status" value="1"/>
</dbReference>
<keyword evidence="2" id="KW-0963">Cytoplasm</keyword>
<dbReference type="PROSITE" id="PS01132">
    <property type="entry name" value="ACTINS_ACT_LIKE"/>
    <property type="match status" value="1"/>
</dbReference>
<evidence type="ECO:0000256" key="1">
    <source>
        <dbReference type="ARBA" id="ARBA00004245"/>
    </source>
</evidence>
<dbReference type="AlphaFoldDB" id="A0A7S2XAY4"/>
<organism evidence="6">
    <name type="scientific">Lotharella oceanica</name>
    <dbReference type="NCBI Taxonomy" id="641309"/>
    <lineage>
        <taxon>Eukaryota</taxon>
        <taxon>Sar</taxon>
        <taxon>Rhizaria</taxon>
        <taxon>Cercozoa</taxon>
        <taxon>Chlorarachniophyceae</taxon>
        <taxon>Lotharella</taxon>
    </lineage>
</organism>